<keyword evidence="4 11" id="KW-0378">Hydrolase</keyword>
<keyword evidence="2" id="KW-0547">Nucleotide-binding</keyword>
<comment type="miscellaneous">
    <text evidence="11">In the RecBCD complex, RecB has a slow 3'-5' helicase, an exonuclease activity and loads RecA onto ssDNA, RecD has a fast 5'-3' helicase activity, while RecC stimulates the ATPase and processivity of the RecB helicase and contributes to recognition of the Chi site.</text>
</comment>
<feature type="domain" description="UvrD-like helicase C-terminal" evidence="12">
    <location>
        <begin position="502"/>
        <end position="548"/>
    </location>
</feature>
<evidence type="ECO:0000256" key="3">
    <source>
        <dbReference type="ARBA" id="ARBA00022763"/>
    </source>
</evidence>
<keyword evidence="8 11" id="KW-0238">DNA-binding</keyword>
<gene>
    <name evidence="11" type="primary">recD</name>
    <name evidence="14" type="ORF">FB459_0316</name>
</gene>
<comment type="catalytic activity">
    <reaction evidence="11">
        <text>ATP + H2O = ADP + phosphate + H(+)</text>
        <dbReference type="Rhea" id="RHEA:13065"/>
        <dbReference type="ChEBI" id="CHEBI:15377"/>
        <dbReference type="ChEBI" id="CHEBI:15378"/>
        <dbReference type="ChEBI" id="CHEBI:30616"/>
        <dbReference type="ChEBI" id="CHEBI:43474"/>
        <dbReference type="ChEBI" id="CHEBI:456216"/>
        <dbReference type="EC" id="5.6.2.3"/>
    </reaction>
</comment>
<keyword evidence="10 11" id="KW-0413">Isomerase</keyword>
<dbReference type="OrthoDB" id="9763659at2"/>
<organism evidence="14 15">
    <name type="scientific">Yimella lutea</name>
    <dbReference type="NCBI Taxonomy" id="587872"/>
    <lineage>
        <taxon>Bacteria</taxon>
        <taxon>Bacillati</taxon>
        <taxon>Actinomycetota</taxon>
        <taxon>Actinomycetes</taxon>
        <taxon>Micrococcales</taxon>
        <taxon>Dermacoccaceae</taxon>
        <taxon>Yimella</taxon>
    </lineage>
</organism>
<dbReference type="HAMAP" id="MF_01487">
    <property type="entry name" value="RecD"/>
    <property type="match status" value="1"/>
</dbReference>
<evidence type="ECO:0000313" key="15">
    <source>
        <dbReference type="Proteomes" id="UP000320806"/>
    </source>
</evidence>
<keyword evidence="3 11" id="KW-0227">DNA damage</keyword>
<dbReference type="RefSeq" id="WP_141927220.1">
    <property type="nucleotide sequence ID" value="NZ_BAABCI010000038.1"/>
</dbReference>
<evidence type="ECO:0000256" key="2">
    <source>
        <dbReference type="ARBA" id="ARBA00022741"/>
    </source>
</evidence>
<keyword evidence="9 11" id="KW-0234">DNA repair</keyword>
<dbReference type="CDD" id="cd18809">
    <property type="entry name" value="SF1_C_RecD"/>
    <property type="match status" value="1"/>
</dbReference>
<dbReference type="Pfam" id="PF21185">
    <property type="entry name" value="RecD_N"/>
    <property type="match status" value="1"/>
</dbReference>
<dbReference type="SUPFAM" id="SSF52540">
    <property type="entry name" value="P-loop containing nucleoside triphosphate hydrolases"/>
    <property type="match status" value="1"/>
</dbReference>
<evidence type="ECO:0000256" key="9">
    <source>
        <dbReference type="ARBA" id="ARBA00023204"/>
    </source>
</evidence>
<dbReference type="GO" id="GO:0008854">
    <property type="term" value="F:exodeoxyribonuclease V activity"/>
    <property type="evidence" value="ECO:0007669"/>
    <property type="project" value="InterPro"/>
</dbReference>
<dbReference type="InterPro" id="IPR041851">
    <property type="entry name" value="RecD_N_sf"/>
</dbReference>
<feature type="domain" description="RecBCD enzyme subunit RecD N-terminal" evidence="13">
    <location>
        <begin position="21"/>
        <end position="112"/>
    </location>
</feature>
<dbReference type="GO" id="GO:0017116">
    <property type="term" value="F:single-stranded DNA helicase activity"/>
    <property type="evidence" value="ECO:0007669"/>
    <property type="project" value="TreeGrafter"/>
</dbReference>
<dbReference type="Gene3D" id="2.30.30.940">
    <property type="match status" value="1"/>
</dbReference>
<dbReference type="InterPro" id="IPR049550">
    <property type="entry name" value="RecD_N"/>
</dbReference>
<reference evidence="14 15" key="1">
    <citation type="submission" date="2019-06" db="EMBL/GenBank/DDBJ databases">
        <title>Sequencing the genomes of 1000 actinobacteria strains.</title>
        <authorList>
            <person name="Klenk H.-P."/>
        </authorList>
    </citation>
    <scope>NUCLEOTIDE SEQUENCE [LARGE SCALE GENOMIC DNA]</scope>
    <source>
        <strain evidence="14 15">DSM 19828</strain>
    </source>
</reference>
<evidence type="ECO:0000256" key="8">
    <source>
        <dbReference type="ARBA" id="ARBA00023125"/>
    </source>
</evidence>
<dbReference type="GO" id="GO:0016887">
    <property type="term" value="F:ATP hydrolysis activity"/>
    <property type="evidence" value="ECO:0007669"/>
    <property type="project" value="RHEA"/>
</dbReference>
<dbReference type="PANTHER" id="PTHR43788:SF6">
    <property type="entry name" value="DNA HELICASE B"/>
    <property type="match status" value="1"/>
</dbReference>
<comment type="caution">
    <text evidence="14">The sequence shown here is derived from an EMBL/GenBank/DDBJ whole genome shotgun (WGS) entry which is preliminary data.</text>
</comment>
<dbReference type="Proteomes" id="UP000320806">
    <property type="component" value="Unassembled WGS sequence"/>
</dbReference>
<evidence type="ECO:0000256" key="4">
    <source>
        <dbReference type="ARBA" id="ARBA00022801"/>
    </source>
</evidence>
<comment type="caution">
    <text evidence="11">Lacks conserved residue(s) required for the propagation of feature annotation.</text>
</comment>
<evidence type="ECO:0000259" key="12">
    <source>
        <dbReference type="Pfam" id="PF13538"/>
    </source>
</evidence>
<evidence type="ECO:0000256" key="7">
    <source>
        <dbReference type="ARBA" id="ARBA00022840"/>
    </source>
</evidence>
<comment type="similarity">
    <text evidence="11">Belongs to the RecD family.</text>
</comment>
<evidence type="ECO:0000256" key="10">
    <source>
        <dbReference type="ARBA" id="ARBA00023235"/>
    </source>
</evidence>
<dbReference type="InterPro" id="IPR050534">
    <property type="entry name" value="Coronavir_polyprotein_1ab"/>
</dbReference>
<evidence type="ECO:0000259" key="13">
    <source>
        <dbReference type="Pfam" id="PF21185"/>
    </source>
</evidence>
<keyword evidence="1 11" id="KW-0540">Nuclease</keyword>
<dbReference type="InterPro" id="IPR027417">
    <property type="entry name" value="P-loop_NTPase"/>
</dbReference>
<evidence type="ECO:0000256" key="11">
    <source>
        <dbReference type="HAMAP-Rule" id="MF_01487"/>
    </source>
</evidence>
<comment type="function">
    <text evidence="11">A helicase/nuclease that prepares dsDNA breaks (DSB) for recombinational DNA repair. Binds to DSBs and unwinds DNA via a highly rapid and processive ATP-dependent bidirectional helicase activity. Unwinds dsDNA until it encounters a Chi (crossover hotspot instigator) sequence from the 3' direction. Cuts ssDNA a few nucleotides 3' to the Chi site. The properties and activities of the enzyme are changed at Chi. The Chi-altered holoenzyme produces a long 3'-ssDNA overhang and facilitates RecA-binding to the ssDNA for homologous DNA recombination and repair. Holoenzyme degrades any linearized DNA that is unable to undergo homologous recombination. In the holoenzyme this subunit has ssDNA-dependent ATPase and 5'-3' helicase activity. When added to pre-assembled RecBC greatly stimulates nuclease activity and augments holoenzyme processivity. Negatively regulates the RecA-loading ability of RecBCD.</text>
</comment>
<proteinExistence type="inferred from homology"/>
<dbReference type="GO" id="GO:0009338">
    <property type="term" value="C:exodeoxyribonuclease V complex"/>
    <property type="evidence" value="ECO:0007669"/>
    <property type="project" value="InterPro"/>
</dbReference>
<evidence type="ECO:0000256" key="6">
    <source>
        <dbReference type="ARBA" id="ARBA00022839"/>
    </source>
</evidence>
<dbReference type="InterPro" id="IPR006344">
    <property type="entry name" value="RecD"/>
</dbReference>
<dbReference type="InterPro" id="IPR027785">
    <property type="entry name" value="UvrD-like_helicase_C"/>
</dbReference>
<keyword evidence="15" id="KW-1185">Reference proteome</keyword>
<dbReference type="AlphaFoldDB" id="A0A542EC73"/>
<dbReference type="NCBIfam" id="TIGR01447">
    <property type="entry name" value="recD"/>
    <property type="match status" value="1"/>
</dbReference>
<accession>A0A542EC73</accession>
<dbReference type="GO" id="GO:0005524">
    <property type="term" value="F:ATP binding"/>
    <property type="evidence" value="ECO:0007669"/>
    <property type="project" value="UniProtKB-KW"/>
</dbReference>
<keyword evidence="7" id="KW-0067">ATP-binding</keyword>
<protein>
    <recommendedName>
        <fullName evidence="11">RecBCD enzyme subunit RecD</fullName>
        <ecNumber evidence="11">5.6.2.3</ecNumber>
    </recommendedName>
    <alternativeName>
        <fullName evidence="11">DNA 5'-3' helicase subunit RecD</fullName>
    </alternativeName>
    <alternativeName>
        <fullName evidence="11">Exonuclease V subunit RecD</fullName>
        <shortName evidence="11">ExoV subunit RecD</shortName>
    </alternativeName>
    <alternativeName>
        <fullName evidence="11">Helicase/nuclease RecBCD subunit RecD</fullName>
    </alternativeName>
</protein>
<dbReference type="EMBL" id="VFMO01000001">
    <property type="protein sequence ID" value="TQJ12937.1"/>
    <property type="molecule type" value="Genomic_DNA"/>
</dbReference>
<sequence>MTDAALSLNAQGRLATLNEAGILDGSDCLVAARVCAALGEEPTSDAALAFAFAVRAVRDGSTALDLADVAGWTAAVDVDEIEQDAETAQGLVDLPSPEDWLHALQASPLVQQRILRIDLGLVYLDRYLADELLIASALTDRVPEHLPPVDLSVVEESIGKGDLNKEQQTAVRSVATRPVTVLTGGPGMGKTHAIGQILTALLAASEGQLRIGLAAPTGKAAARMNQSLGATLEGDSAIKPAVTLHRLLGPLPGTNLRFRHGAHDPLPHDVVVVDEASMVSLNLMARLVESLSPTTRLLLVGDPDQLASVEAGSVLADVVAGLDASGAVVRLVHDYRMGDDRARLAAAFRTGVPDQVAEAIDQAKSGVQLIETDTPSLELIPRVAQHALKLRELAAAGDADAAVEQLGRLRLLCAHRHGPFGASHWNRLIEMELAKHAPDIRSHQMYVGRPILITRNDHGLGLNNGDAGVIVQTPDGTRAVIETGHGRESFPPWLLSEVETMHAMTVHKAQGSQAAEIIVLVPPVESRLLTREMLYTAVTRPQEHLTMVGTREAIALAVDTPVRRTSGLRQRLSS</sequence>
<keyword evidence="5 11" id="KW-0347">Helicase</keyword>
<dbReference type="Gene3D" id="3.40.50.300">
    <property type="entry name" value="P-loop containing nucleotide triphosphate hydrolases"/>
    <property type="match status" value="2"/>
</dbReference>
<dbReference type="EC" id="5.6.2.3" evidence="11"/>
<name>A0A542EC73_9MICO</name>
<comment type="subunit">
    <text evidence="11">Heterotrimer of RecB, RecC and RecD. All subunits contribute to DNA-binding.</text>
</comment>
<dbReference type="GO" id="GO:0000724">
    <property type="term" value="P:double-strand break repair via homologous recombination"/>
    <property type="evidence" value="ECO:0007669"/>
    <property type="project" value="UniProtKB-UniRule"/>
</dbReference>
<dbReference type="Pfam" id="PF13538">
    <property type="entry name" value="UvrD_C_2"/>
    <property type="match status" value="1"/>
</dbReference>
<dbReference type="Pfam" id="PF13245">
    <property type="entry name" value="AAA_19"/>
    <property type="match status" value="1"/>
</dbReference>
<dbReference type="PANTHER" id="PTHR43788">
    <property type="entry name" value="DNA2/NAM7 HELICASE FAMILY MEMBER"/>
    <property type="match status" value="1"/>
</dbReference>
<keyword evidence="6 11" id="KW-0269">Exonuclease</keyword>
<dbReference type="GO" id="GO:0003677">
    <property type="term" value="F:DNA binding"/>
    <property type="evidence" value="ECO:0007669"/>
    <property type="project" value="UniProtKB-UniRule"/>
</dbReference>
<dbReference type="GO" id="GO:0043139">
    <property type="term" value="F:5'-3' DNA helicase activity"/>
    <property type="evidence" value="ECO:0007669"/>
    <property type="project" value="UniProtKB-UniRule"/>
</dbReference>
<evidence type="ECO:0000313" key="14">
    <source>
        <dbReference type="EMBL" id="TQJ12937.1"/>
    </source>
</evidence>
<evidence type="ECO:0000256" key="5">
    <source>
        <dbReference type="ARBA" id="ARBA00022806"/>
    </source>
</evidence>
<evidence type="ECO:0000256" key="1">
    <source>
        <dbReference type="ARBA" id="ARBA00022722"/>
    </source>
</evidence>
<dbReference type="CDD" id="cd17933">
    <property type="entry name" value="DEXSc_RecD-like"/>
    <property type="match status" value="1"/>
</dbReference>
<dbReference type="Gene3D" id="1.10.10.1020">
    <property type="entry name" value="RecBCD complex, subunit RecD, N-terminal domain"/>
    <property type="match status" value="1"/>
</dbReference>